<comment type="caution">
    <text evidence="1">The sequence shown here is derived from an EMBL/GenBank/DDBJ whole genome shotgun (WGS) entry which is preliminary data.</text>
</comment>
<gene>
    <name evidence="1" type="ORF">K1T71_011147</name>
</gene>
<evidence type="ECO:0000313" key="1">
    <source>
        <dbReference type="EMBL" id="KAJ0172971.1"/>
    </source>
</evidence>
<reference evidence="1 2" key="1">
    <citation type="journal article" date="2021" name="Front. Genet.">
        <title>Chromosome-Level Genome Assembly Reveals Significant Gene Expansion in the Toll and IMD Signaling Pathways of Dendrolimus kikuchii.</title>
        <authorList>
            <person name="Zhou J."/>
            <person name="Wu P."/>
            <person name="Xiong Z."/>
            <person name="Liu N."/>
            <person name="Zhao N."/>
            <person name="Ji M."/>
            <person name="Qiu Y."/>
            <person name="Yang B."/>
        </authorList>
    </citation>
    <scope>NUCLEOTIDE SEQUENCE [LARGE SCALE GENOMIC DNA]</scope>
    <source>
        <strain evidence="1">Ann1</strain>
    </source>
</reference>
<protein>
    <submittedName>
        <fullName evidence="1">Uncharacterized protein</fullName>
    </submittedName>
</protein>
<name>A0ACC1CNE7_9NEOP</name>
<keyword evidence="2" id="KW-1185">Reference proteome</keyword>
<dbReference type="Proteomes" id="UP000824533">
    <property type="component" value="Linkage Group LG20"/>
</dbReference>
<organism evidence="1 2">
    <name type="scientific">Dendrolimus kikuchii</name>
    <dbReference type="NCBI Taxonomy" id="765133"/>
    <lineage>
        <taxon>Eukaryota</taxon>
        <taxon>Metazoa</taxon>
        <taxon>Ecdysozoa</taxon>
        <taxon>Arthropoda</taxon>
        <taxon>Hexapoda</taxon>
        <taxon>Insecta</taxon>
        <taxon>Pterygota</taxon>
        <taxon>Neoptera</taxon>
        <taxon>Endopterygota</taxon>
        <taxon>Lepidoptera</taxon>
        <taxon>Glossata</taxon>
        <taxon>Ditrysia</taxon>
        <taxon>Bombycoidea</taxon>
        <taxon>Lasiocampidae</taxon>
        <taxon>Dendrolimus</taxon>
    </lineage>
</organism>
<dbReference type="EMBL" id="CM034406">
    <property type="protein sequence ID" value="KAJ0172971.1"/>
    <property type="molecule type" value="Genomic_DNA"/>
</dbReference>
<accession>A0ACC1CNE7</accession>
<proteinExistence type="predicted"/>
<evidence type="ECO:0000313" key="2">
    <source>
        <dbReference type="Proteomes" id="UP000824533"/>
    </source>
</evidence>
<sequence length="207" mass="23771">MAVLSYIEVAVLYFIIIIHVFCIRTMPSPIRVTIDCSDEKPSRPWVSKSRQFEQRQGNMNMNSFCNLIHSALPKAVKNGRFILIEPDQDQTGLGDTISPIAIAPPKEFLTRTGIHRFKQPKLKIPRINVPTLRPRDMSPLAPRIASPMYVPSSRYSEEEESSVERMEIFKKGVQKLLHFVKVLGKIDQYLSERTRIIIEKLSKTFSD</sequence>